<organism evidence="1 2">
    <name type="scientific">Gigaspora rosea</name>
    <dbReference type="NCBI Taxonomy" id="44941"/>
    <lineage>
        <taxon>Eukaryota</taxon>
        <taxon>Fungi</taxon>
        <taxon>Fungi incertae sedis</taxon>
        <taxon>Mucoromycota</taxon>
        <taxon>Glomeromycotina</taxon>
        <taxon>Glomeromycetes</taxon>
        <taxon>Diversisporales</taxon>
        <taxon>Gigasporaceae</taxon>
        <taxon>Gigaspora</taxon>
    </lineage>
</organism>
<sequence>MSESEHWTVSESIWSAIFDSVIKKCTTLPWVSKQKKKAANCECIFASLVSTYKAIGLSLCGEGKWRNTNGPLAAKRIGLFYEFFPDLANLNLDSHSICSIYYNQIVINNYFYKYLAGSTQENQIPRPDDTNENNLSVNTTNSMVKLDRIKQFLDSVRLENQQKSKLIMDLND</sequence>
<dbReference type="EMBL" id="QKWP01000885">
    <property type="protein sequence ID" value="RIB13867.1"/>
    <property type="molecule type" value="Genomic_DNA"/>
</dbReference>
<evidence type="ECO:0000313" key="1">
    <source>
        <dbReference type="EMBL" id="RIB13867.1"/>
    </source>
</evidence>
<reference evidence="1 2" key="1">
    <citation type="submission" date="2018-06" db="EMBL/GenBank/DDBJ databases">
        <title>Comparative genomics reveals the genomic features of Rhizophagus irregularis, R. cerebriforme, R. diaphanum and Gigaspora rosea, and their symbiotic lifestyle signature.</title>
        <authorList>
            <person name="Morin E."/>
            <person name="San Clemente H."/>
            <person name="Chen E.C.H."/>
            <person name="De La Providencia I."/>
            <person name="Hainaut M."/>
            <person name="Kuo A."/>
            <person name="Kohler A."/>
            <person name="Murat C."/>
            <person name="Tang N."/>
            <person name="Roy S."/>
            <person name="Loubradou J."/>
            <person name="Henrissat B."/>
            <person name="Grigoriev I.V."/>
            <person name="Corradi N."/>
            <person name="Roux C."/>
            <person name="Martin F.M."/>
        </authorList>
    </citation>
    <scope>NUCLEOTIDE SEQUENCE [LARGE SCALE GENOMIC DNA]</scope>
    <source>
        <strain evidence="1 2">DAOM 194757</strain>
    </source>
</reference>
<gene>
    <name evidence="1" type="ORF">C2G38_2196709</name>
</gene>
<name>A0A397UXG7_9GLOM</name>
<evidence type="ECO:0000313" key="2">
    <source>
        <dbReference type="Proteomes" id="UP000266673"/>
    </source>
</evidence>
<comment type="caution">
    <text evidence="1">The sequence shown here is derived from an EMBL/GenBank/DDBJ whole genome shotgun (WGS) entry which is preliminary data.</text>
</comment>
<dbReference type="Proteomes" id="UP000266673">
    <property type="component" value="Unassembled WGS sequence"/>
</dbReference>
<dbReference type="AlphaFoldDB" id="A0A397UXG7"/>
<accession>A0A397UXG7</accession>
<proteinExistence type="predicted"/>
<keyword evidence="2" id="KW-1185">Reference proteome</keyword>
<protein>
    <submittedName>
        <fullName evidence="1">Uncharacterized protein</fullName>
    </submittedName>
</protein>